<dbReference type="Proteomes" id="UP001315278">
    <property type="component" value="Unassembled WGS sequence"/>
</dbReference>
<organism evidence="8 9">
    <name type="scientific">Bradyrhizobium jicamae</name>
    <dbReference type="NCBI Taxonomy" id="280332"/>
    <lineage>
        <taxon>Bacteria</taxon>
        <taxon>Pseudomonadati</taxon>
        <taxon>Pseudomonadota</taxon>
        <taxon>Alphaproteobacteria</taxon>
        <taxon>Hyphomicrobiales</taxon>
        <taxon>Nitrobacteraceae</taxon>
        <taxon>Bradyrhizobium</taxon>
    </lineage>
</organism>
<proteinExistence type="inferred from homology"/>
<name>A0ABS5FI12_9BRAD</name>
<evidence type="ECO:0000256" key="2">
    <source>
        <dbReference type="ARBA" id="ARBA00010790"/>
    </source>
</evidence>
<dbReference type="PROSITE" id="PS00623">
    <property type="entry name" value="GMC_OXRED_1"/>
    <property type="match status" value="1"/>
</dbReference>
<keyword evidence="9" id="KW-1185">Reference proteome</keyword>
<dbReference type="SUPFAM" id="SSF51905">
    <property type="entry name" value="FAD/NAD(P)-binding domain"/>
    <property type="match status" value="1"/>
</dbReference>
<evidence type="ECO:0000259" key="6">
    <source>
        <dbReference type="PROSITE" id="PS00623"/>
    </source>
</evidence>
<dbReference type="NCBIfam" id="NF002550">
    <property type="entry name" value="PRK02106.1"/>
    <property type="match status" value="1"/>
</dbReference>
<evidence type="ECO:0000256" key="5">
    <source>
        <dbReference type="RuleBase" id="RU003968"/>
    </source>
</evidence>
<dbReference type="InterPro" id="IPR007867">
    <property type="entry name" value="GMC_OxRtase_C"/>
</dbReference>
<dbReference type="InterPro" id="IPR012132">
    <property type="entry name" value="GMC_OxRdtase"/>
</dbReference>
<keyword evidence="3 5" id="KW-0285">Flavoprotein</keyword>
<keyword evidence="4 5" id="KW-0274">FAD</keyword>
<dbReference type="PANTHER" id="PTHR11552">
    <property type="entry name" value="GLUCOSE-METHANOL-CHOLINE GMC OXIDOREDUCTASE"/>
    <property type="match status" value="1"/>
</dbReference>
<comment type="similarity">
    <text evidence="2 5">Belongs to the GMC oxidoreductase family.</text>
</comment>
<evidence type="ECO:0000256" key="3">
    <source>
        <dbReference type="ARBA" id="ARBA00022630"/>
    </source>
</evidence>
<accession>A0ABS5FI12</accession>
<dbReference type="Pfam" id="PF00732">
    <property type="entry name" value="GMC_oxred_N"/>
    <property type="match status" value="1"/>
</dbReference>
<dbReference type="Gene3D" id="3.50.50.60">
    <property type="entry name" value="FAD/NAD(P)-binding domain"/>
    <property type="match status" value="1"/>
</dbReference>
<keyword evidence="8" id="KW-0560">Oxidoreductase</keyword>
<evidence type="ECO:0000256" key="1">
    <source>
        <dbReference type="ARBA" id="ARBA00001974"/>
    </source>
</evidence>
<sequence length="549" mass="59888">MVDYVIVGAGSAGCVLANRLSASPQNQVVLLEAGGRDTNPFIQMPAGYLALMKSGSVDWHYHTEPQPHLNNRVLFWPRGKVLGGSSAINGMVYIRGHASDYDMWAQLGNRGWSFADCLPYFIRSEGREAGAGAYHGGDGPLLTSRLKEITHPLTKAWFEAGRQAKFPATDDFNGPEQEGFGPVDSTIGDNRRASTARCFLHPVMHRPNLKVITKALASRVLVERGRAVGVEYVRNGQVHTLRAEREVILSGGAINSPQLLQLSGIGDGDHLRPLGIKVVHDLKGVGQNLQDHLACGVKQRCTQPISFLKHTKPLGATKAFIQYVLTRTGPATSHGLEAMAFLKSQPDLVAPDLQYFFVLLMYSDHGRQITNEHGFMAYFNIARPESRGTIMIRSGDPQQHPAIRPNYLEAPEDVRNMRDGIKIGREIVAQKAFDPYRGDEYAPGSRARSDAEIDGYVRQTAETIYHPVGTCKMGSDPLAVVDDRLRVHGIEGLRVIDASIMPRLVSGNTNAPTIMIAEKGADLILGRQPLAAMVKPAEAGNRQASPSVA</sequence>
<dbReference type="EC" id="1.1.99.1" evidence="8"/>
<reference evidence="9" key="1">
    <citation type="journal article" date="2021" name="ISME J.">
        <title>Evolutionary origin and ecological implication of a unique nif island in free-living Bradyrhizobium lineages.</title>
        <authorList>
            <person name="Tao J."/>
        </authorList>
    </citation>
    <scope>NUCLEOTIDE SEQUENCE [LARGE SCALE GENOMIC DNA]</scope>
    <source>
        <strain evidence="9">SZCCT0434</strain>
    </source>
</reference>
<dbReference type="SUPFAM" id="SSF54373">
    <property type="entry name" value="FAD-linked reductases, C-terminal domain"/>
    <property type="match status" value="1"/>
</dbReference>
<dbReference type="EMBL" id="JAFCJH010000011">
    <property type="protein sequence ID" value="MBR0796433.1"/>
    <property type="molecule type" value="Genomic_DNA"/>
</dbReference>
<feature type="domain" description="Glucose-methanol-choline oxidoreductase N-terminal" evidence="7">
    <location>
        <begin position="252"/>
        <end position="266"/>
    </location>
</feature>
<dbReference type="Gene3D" id="3.30.560.10">
    <property type="entry name" value="Glucose Oxidase, domain 3"/>
    <property type="match status" value="1"/>
</dbReference>
<gene>
    <name evidence="8" type="ORF">JQ615_13645</name>
</gene>
<evidence type="ECO:0000313" key="8">
    <source>
        <dbReference type="EMBL" id="MBR0796433.1"/>
    </source>
</evidence>
<dbReference type="InterPro" id="IPR036188">
    <property type="entry name" value="FAD/NAD-bd_sf"/>
</dbReference>
<comment type="caution">
    <text evidence="8">The sequence shown here is derived from an EMBL/GenBank/DDBJ whole genome shotgun (WGS) entry which is preliminary data.</text>
</comment>
<dbReference type="RefSeq" id="WP_212393037.1">
    <property type="nucleotide sequence ID" value="NZ_JAFCJH010000011.1"/>
</dbReference>
<evidence type="ECO:0000256" key="4">
    <source>
        <dbReference type="ARBA" id="ARBA00022827"/>
    </source>
</evidence>
<evidence type="ECO:0000259" key="7">
    <source>
        <dbReference type="PROSITE" id="PS00624"/>
    </source>
</evidence>
<evidence type="ECO:0000313" key="9">
    <source>
        <dbReference type="Proteomes" id="UP001315278"/>
    </source>
</evidence>
<comment type="cofactor">
    <cofactor evidence="1">
        <name>FAD</name>
        <dbReference type="ChEBI" id="CHEBI:57692"/>
    </cofactor>
</comment>
<protein>
    <submittedName>
        <fullName evidence="8">Choline dehydrogenase</fullName>
        <ecNumber evidence="8">1.1.99.1</ecNumber>
    </submittedName>
</protein>
<dbReference type="PANTHER" id="PTHR11552:SF147">
    <property type="entry name" value="CHOLINE DEHYDROGENASE, MITOCHONDRIAL"/>
    <property type="match status" value="1"/>
</dbReference>
<dbReference type="Pfam" id="PF05199">
    <property type="entry name" value="GMC_oxred_C"/>
    <property type="match status" value="1"/>
</dbReference>
<feature type="domain" description="Glucose-methanol-choline oxidoreductase N-terminal" evidence="6">
    <location>
        <begin position="79"/>
        <end position="102"/>
    </location>
</feature>
<dbReference type="PROSITE" id="PS00624">
    <property type="entry name" value="GMC_OXRED_2"/>
    <property type="match status" value="1"/>
</dbReference>
<dbReference type="PIRSF" id="PIRSF000137">
    <property type="entry name" value="Alcohol_oxidase"/>
    <property type="match status" value="1"/>
</dbReference>
<dbReference type="InterPro" id="IPR000172">
    <property type="entry name" value="GMC_OxRdtase_N"/>
</dbReference>
<dbReference type="GO" id="GO:0008812">
    <property type="term" value="F:choline dehydrogenase activity"/>
    <property type="evidence" value="ECO:0007669"/>
    <property type="project" value="UniProtKB-EC"/>
</dbReference>